<name>A0ABW4ACH4_9ACTN</name>
<dbReference type="Gene3D" id="3.40.1280.10">
    <property type="match status" value="1"/>
</dbReference>
<keyword evidence="5" id="KW-1185">Reference proteome</keyword>
<dbReference type="SUPFAM" id="SSF55315">
    <property type="entry name" value="L30e-like"/>
    <property type="match status" value="1"/>
</dbReference>
<dbReference type="PANTHER" id="PTHR43191">
    <property type="entry name" value="RRNA METHYLTRANSFERASE 3"/>
    <property type="match status" value="1"/>
</dbReference>
<comment type="caution">
    <text evidence="4">The sequence shown here is derived from an EMBL/GenBank/DDBJ whole genome shotgun (WGS) entry which is preliminary data.</text>
</comment>
<dbReference type="GO" id="GO:0032259">
    <property type="term" value="P:methylation"/>
    <property type="evidence" value="ECO:0007669"/>
    <property type="project" value="UniProtKB-KW"/>
</dbReference>
<proteinExistence type="predicted"/>
<dbReference type="InterPro" id="IPR029028">
    <property type="entry name" value="Alpha/beta_knot_MTases"/>
</dbReference>
<evidence type="ECO:0000256" key="2">
    <source>
        <dbReference type="ARBA" id="ARBA00022679"/>
    </source>
</evidence>
<dbReference type="Gene3D" id="3.30.1330.30">
    <property type="match status" value="1"/>
</dbReference>
<dbReference type="RefSeq" id="WP_317787466.1">
    <property type="nucleotide sequence ID" value="NZ_AP028461.1"/>
</dbReference>
<keyword evidence="2" id="KW-0808">Transferase</keyword>
<dbReference type="SUPFAM" id="SSF75217">
    <property type="entry name" value="alpha/beta knot"/>
    <property type="match status" value="1"/>
</dbReference>
<sequence length="282" mass="29740">MPALTITDPDDPRIGDYRALTDVELRTRWEPPNGLFIAEGELVIGRALRAGYRMRSALVDEKRVDQLSGLPADAPLYTAPPGVLESITGFHVHRGILASFHRSELPDISDILSTARSIAVLEGLNTHTNLGALFRSAAALGIDAVVLSPNCADPLYRRAVRVSMGEVFAIPYAKSDDWPGTLAAIRAAGFTLLAMTPAPDAVSLRALTPAQRERPALLLGAEGPGLTRTALAASDVRVVIPMFNGVDSLNVATAAAVAFYELGAGNQTATGPGQTHSGGQQQ</sequence>
<feature type="domain" description="tRNA/rRNA methyltransferase SpoU type" evidence="3">
    <location>
        <begin position="118"/>
        <end position="260"/>
    </location>
</feature>
<dbReference type="InterPro" id="IPR051259">
    <property type="entry name" value="rRNA_Methyltransferase"/>
</dbReference>
<dbReference type="Proteomes" id="UP001597183">
    <property type="component" value="Unassembled WGS sequence"/>
</dbReference>
<dbReference type="Pfam" id="PF00588">
    <property type="entry name" value="SpoU_methylase"/>
    <property type="match status" value="1"/>
</dbReference>
<keyword evidence="1 4" id="KW-0489">Methyltransferase</keyword>
<organism evidence="4 5">
    <name type="scientific">Actinoplanes sichuanensis</name>
    <dbReference type="NCBI Taxonomy" id="512349"/>
    <lineage>
        <taxon>Bacteria</taxon>
        <taxon>Bacillati</taxon>
        <taxon>Actinomycetota</taxon>
        <taxon>Actinomycetes</taxon>
        <taxon>Micromonosporales</taxon>
        <taxon>Micromonosporaceae</taxon>
        <taxon>Actinoplanes</taxon>
    </lineage>
</organism>
<evidence type="ECO:0000256" key="1">
    <source>
        <dbReference type="ARBA" id="ARBA00022603"/>
    </source>
</evidence>
<dbReference type="CDD" id="cd18095">
    <property type="entry name" value="SpoU-like_rRNA-MTase"/>
    <property type="match status" value="1"/>
</dbReference>
<dbReference type="EMBL" id="JBHTMK010000031">
    <property type="protein sequence ID" value="MFD1368061.1"/>
    <property type="molecule type" value="Genomic_DNA"/>
</dbReference>
<evidence type="ECO:0000313" key="5">
    <source>
        <dbReference type="Proteomes" id="UP001597183"/>
    </source>
</evidence>
<dbReference type="InterPro" id="IPR029026">
    <property type="entry name" value="tRNA_m1G_MTases_N"/>
</dbReference>
<accession>A0ABW4ACH4</accession>
<dbReference type="PANTHER" id="PTHR43191:SF12">
    <property type="entry name" value="RRNA METHYLASE"/>
    <property type="match status" value="1"/>
</dbReference>
<dbReference type="InterPro" id="IPR029064">
    <property type="entry name" value="Ribosomal_eL30-like_sf"/>
</dbReference>
<evidence type="ECO:0000259" key="3">
    <source>
        <dbReference type="Pfam" id="PF00588"/>
    </source>
</evidence>
<dbReference type="InterPro" id="IPR001537">
    <property type="entry name" value="SpoU_MeTrfase"/>
</dbReference>
<evidence type="ECO:0000313" key="4">
    <source>
        <dbReference type="EMBL" id="MFD1368061.1"/>
    </source>
</evidence>
<protein>
    <submittedName>
        <fullName evidence="4">TrmH family RNA methyltransferase</fullName>
    </submittedName>
</protein>
<gene>
    <name evidence="4" type="ORF">ACFQ5G_22130</name>
</gene>
<reference evidence="5" key="1">
    <citation type="journal article" date="2019" name="Int. J. Syst. Evol. Microbiol.">
        <title>The Global Catalogue of Microorganisms (GCM) 10K type strain sequencing project: providing services to taxonomists for standard genome sequencing and annotation.</title>
        <authorList>
            <consortium name="The Broad Institute Genomics Platform"/>
            <consortium name="The Broad Institute Genome Sequencing Center for Infectious Disease"/>
            <person name="Wu L."/>
            <person name="Ma J."/>
        </authorList>
    </citation>
    <scope>NUCLEOTIDE SEQUENCE [LARGE SCALE GENOMIC DNA]</scope>
    <source>
        <strain evidence="5">CCM 7526</strain>
    </source>
</reference>
<dbReference type="GO" id="GO:0008168">
    <property type="term" value="F:methyltransferase activity"/>
    <property type="evidence" value="ECO:0007669"/>
    <property type="project" value="UniProtKB-KW"/>
</dbReference>